<feature type="compositionally biased region" description="Basic and acidic residues" evidence="2">
    <location>
        <begin position="212"/>
        <end position="221"/>
    </location>
</feature>
<dbReference type="GO" id="GO:0030490">
    <property type="term" value="P:maturation of SSU-rRNA"/>
    <property type="evidence" value="ECO:0007669"/>
    <property type="project" value="TreeGrafter"/>
</dbReference>
<feature type="region of interest" description="Disordered" evidence="2">
    <location>
        <begin position="370"/>
        <end position="410"/>
    </location>
</feature>
<sequence length="466" mass="53777">MSKENLVFKLDNLEYQIHYLQGTLDSFQPRLNHTAKLYNVKGRKNQKRLQQKLNDLNEKKLLKEVDLLRVTILNNKIHNAEKHLTNFFEKAMKSNKDVKIDEAEIDSKKFIESVIVSKLVKLTRSKVTKMIKMKGLTDIPNWYTRHEFETIWNDKSNDKNPSYVWNNIVLKIDGASKFISSSMNQGKVKELMNTYENGINVLLGIAVKEPKKQEVNEKVSEEMDEKAEEDEGDSSDEDENISAQEDIVPDQDIDEDVLKQYDTLLVDSENEQDDNGKALDENINYNEVTDEEPSDEESDSDSETTEKKYNLPQLMNGYYSGGEDSDASDIDETEAKLVKEQTAMPQKKNRRGQRARRRIWAQKYGREANHVQKEIQEKQAEREKRQREYEERVEKRAAKQAKSDKTNANLIPIANAKRMGMNNGTPVAIAAVKPNVNENHPSWVAKKQAEEKLKNAKFSGKKITFD</sequence>
<evidence type="ECO:0000256" key="2">
    <source>
        <dbReference type="SAM" id="MobiDB-lite"/>
    </source>
</evidence>
<name>A0A9P6W170_MAUEX</name>
<dbReference type="OrthoDB" id="3364872at2759"/>
<dbReference type="AlphaFoldDB" id="A0A9P6W170"/>
<feature type="compositionally biased region" description="Basic and acidic residues" evidence="2">
    <location>
        <begin position="370"/>
        <end position="405"/>
    </location>
</feature>
<dbReference type="Pfam" id="PF09073">
    <property type="entry name" value="BUD22"/>
    <property type="match status" value="1"/>
</dbReference>
<feature type="compositionally biased region" description="Acidic residues" evidence="2">
    <location>
        <begin position="288"/>
        <end position="303"/>
    </location>
</feature>
<feature type="region of interest" description="Disordered" evidence="2">
    <location>
        <begin position="268"/>
        <end position="333"/>
    </location>
</feature>
<feature type="region of interest" description="Disordered" evidence="2">
    <location>
        <begin position="212"/>
        <end position="254"/>
    </location>
</feature>
<dbReference type="InterPro" id="IPR037393">
    <property type="entry name" value="Bud22/SRFB1"/>
</dbReference>
<gene>
    <name evidence="4" type="ORF">C6P45_001441</name>
</gene>
<comment type="caution">
    <text evidence="4">The sequence shown here is derived from an EMBL/GenBank/DDBJ whole genome shotgun (WGS) entry which is preliminary data.</text>
</comment>
<feature type="compositionally biased region" description="Acidic residues" evidence="2">
    <location>
        <begin position="323"/>
        <end position="332"/>
    </location>
</feature>
<accession>A0A9P6W170</accession>
<evidence type="ECO:0000256" key="1">
    <source>
        <dbReference type="ARBA" id="ARBA00023054"/>
    </source>
</evidence>
<organism evidence="4 5">
    <name type="scientific">Maudiozyma exigua</name>
    <name type="common">Yeast</name>
    <name type="synonym">Kazachstania exigua</name>
    <dbReference type="NCBI Taxonomy" id="34358"/>
    <lineage>
        <taxon>Eukaryota</taxon>
        <taxon>Fungi</taxon>
        <taxon>Dikarya</taxon>
        <taxon>Ascomycota</taxon>
        <taxon>Saccharomycotina</taxon>
        <taxon>Saccharomycetes</taxon>
        <taxon>Saccharomycetales</taxon>
        <taxon>Saccharomycetaceae</taxon>
        <taxon>Maudiozyma</taxon>
    </lineage>
</organism>
<dbReference type="InterPro" id="IPR015158">
    <property type="entry name" value="Bud22_dom"/>
</dbReference>
<reference evidence="4 5" key="1">
    <citation type="submission" date="2020-11" db="EMBL/GenBank/DDBJ databases">
        <title>Kefir isolates.</title>
        <authorList>
            <person name="Marcisauskas S."/>
            <person name="Kim Y."/>
            <person name="Blasche S."/>
        </authorList>
    </citation>
    <scope>NUCLEOTIDE SEQUENCE [LARGE SCALE GENOMIC DNA]</scope>
    <source>
        <strain evidence="4 5">OG2</strain>
    </source>
</reference>
<feature type="compositionally biased region" description="Acidic residues" evidence="2">
    <location>
        <begin position="222"/>
        <end position="240"/>
    </location>
</feature>
<evidence type="ECO:0000259" key="3">
    <source>
        <dbReference type="Pfam" id="PF09073"/>
    </source>
</evidence>
<dbReference type="Proteomes" id="UP000750334">
    <property type="component" value="Unassembled WGS sequence"/>
</dbReference>
<keyword evidence="5" id="KW-1185">Reference proteome</keyword>
<dbReference type="PANTHER" id="PTHR23325">
    <property type="entry name" value="SERUM RESPONSE FACTOR-BINDING"/>
    <property type="match status" value="1"/>
</dbReference>
<dbReference type="PANTHER" id="PTHR23325:SF1">
    <property type="entry name" value="SERUM RESPONSE FACTOR-BINDING PROTEIN 1"/>
    <property type="match status" value="1"/>
</dbReference>
<dbReference type="GO" id="GO:0030686">
    <property type="term" value="C:90S preribosome"/>
    <property type="evidence" value="ECO:0007669"/>
    <property type="project" value="TreeGrafter"/>
</dbReference>
<evidence type="ECO:0000313" key="4">
    <source>
        <dbReference type="EMBL" id="KAG0661033.1"/>
    </source>
</evidence>
<protein>
    <recommendedName>
        <fullName evidence="3">Bud22 domain-containing protein</fullName>
    </recommendedName>
</protein>
<dbReference type="EMBL" id="PUHR01000166">
    <property type="protein sequence ID" value="KAG0661033.1"/>
    <property type="molecule type" value="Genomic_DNA"/>
</dbReference>
<feature type="domain" description="Bud22" evidence="3">
    <location>
        <begin position="79"/>
        <end position="466"/>
    </location>
</feature>
<evidence type="ECO:0000313" key="5">
    <source>
        <dbReference type="Proteomes" id="UP000750334"/>
    </source>
</evidence>
<keyword evidence="1" id="KW-0175">Coiled coil</keyword>
<proteinExistence type="predicted"/>
<dbReference type="GO" id="GO:0005634">
    <property type="term" value="C:nucleus"/>
    <property type="evidence" value="ECO:0007669"/>
    <property type="project" value="TreeGrafter"/>
</dbReference>